<name>A0ABM3V302_MUSDO</name>
<dbReference type="GeneID" id="131803125"/>
<keyword evidence="3" id="KW-0732">Signal</keyword>
<sequence>MRRNSPKISITLFLILGMNIFFTAHGLPSCAMEDEERRDRLMHPDLPEDPRYHARAVDGEKSSEYWLNQGKKFVETKTTTPLNKKKAKNVIMFLGDGMGLTTTAAARNLLGGEHAELSFEKFPHVGLAKTYSVDKIVSDSANTATAYLCGIKTLYGTLGVNGMVERGNCQTMLDKANHVSSIAQWAIDAGKSAGVVTTTRITHASPAGAYAHISERDWEDDTEVVKSCGRESGIDDIALQLIHGETGGKFKVMMGGGRRHFEDSSLQGKGKRSDGRNLIDEFKAESPRNAYVETKEELANLNLQEVDRVLGLFHDSHFDFHLDTNVESSTQPTLEEMTRRTIELLSQDDNGYFVFIEGGRIDSAHHDNTPRKALDETVEFSKAIQLAREMTSEEDTLIVVTADHSHAFSFNGYPYRGSDIFAASPTKPNDKIPMMVLSYSNGPGYEKFYDAVNGVRHDPTTVMKAEPNDVYPATFPRDSETHGGEDVAVYASGPWSHLFTGVYEQNAIPHIMAYALCVGKGLKACD</sequence>
<dbReference type="InterPro" id="IPR017850">
    <property type="entry name" value="Alkaline_phosphatase_core_sf"/>
</dbReference>
<evidence type="ECO:0000256" key="2">
    <source>
        <dbReference type="RuleBase" id="RU003946"/>
    </source>
</evidence>
<dbReference type="Proteomes" id="UP001652621">
    <property type="component" value="Unplaced"/>
</dbReference>
<dbReference type="PRINTS" id="PR00113">
    <property type="entry name" value="ALKPHPHTASE"/>
</dbReference>
<dbReference type="Gene3D" id="3.40.720.10">
    <property type="entry name" value="Alkaline Phosphatase, subunit A"/>
    <property type="match status" value="1"/>
</dbReference>
<feature type="chain" id="PRO_5045232308" description="alkaline phosphatase" evidence="3">
    <location>
        <begin position="27"/>
        <end position="526"/>
    </location>
</feature>
<dbReference type="Pfam" id="PF00245">
    <property type="entry name" value="Alk_phosphatase"/>
    <property type="match status" value="1"/>
</dbReference>
<dbReference type="SMART" id="SM00098">
    <property type="entry name" value="alkPPc"/>
    <property type="match status" value="1"/>
</dbReference>
<accession>A0ABM3V302</accession>
<proteinExistence type="inferred from homology"/>
<evidence type="ECO:0000313" key="4">
    <source>
        <dbReference type="Proteomes" id="UP001652621"/>
    </source>
</evidence>
<gene>
    <name evidence="5" type="primary">LOC131803125</name>
</gene>
<evidence type="ECO:0000256" key="1">
    <source>
        <dbReference type="ARBA" id="ARBA00012647"/>
    </source>
</evidence>
<evidence type="ECO:0000256" key="3">
    <source>
        <dbReference type="SAM" id="SignalP"/>
    </source>
</evidence>
<dbReference type="RefSeq" id="XP_058980154.1">
    <property type="nucleotide sequence ID" value="XM_059124171.1"/>
</dbReference>
<organism evidence="4 5">
    <name type="scientific">Musca domestica</name>
    <name type="common">House fly</name>
    <dbReference type="NCBI Taxonomy" id="7370"/>
    <lineage>
        <taxon>Eukaryota</taxon>
        <taxon>Metazoa</taxon>
        <taxon>Ecdysozoa</taxon>
        <taxon>Arthropoda</taxon>
        <taxon>Hexapoda</taxon>
        <taxon>Insecta</taxon>
        <taxon>Pterygota</taxon>
        <taxon>Neoptera</taxon>
        <taxon>Endopterygota</taxon>
        <taxon>Diptera</taxon>
        <taxon>Brachycera</taxon>
        <taxon>Muscomorpha</taxon>
        <taxon>Muscoidea</taxon>
        <taxon>Muscidae</taxon>
        <taxon>Musca</taxon>
    </lineage>
</organism>
<protein>
    <recommendedName>
        <fullName evidence="1">alkaline phosphatase</fullName>
        <ecNumber evidence="1">3.1.3.1</ecNumber>
    </recommendedName>
</protein>
<dbReference type="PANTHER" id="PTHR11596">
    <property type="entry name" value="ALKALINE PHOSPHATASE"/>
    <property type="match status" value="1"/>
</dbReference>
<reference evidence="5" key="1">
    <citation type="submission" date="2025-08" db="UniProtKB">
        <authorList>
            <consortium name="RefSeq"/>
        </authorList>
    </citation>
    <scope>IDENTIFICATION</scope>
    <source>
        <strain evidence="5">Aabys</strain>
        <tissue evidence="5">Whole body</tissue>
    </source>
</reference>
<dbReference type="InterPro" id="IPR001952">
    <property type="entry name" value="Alkaline_phosphatase"/>
</dbReference>
<comment type="similarity">
    <text evidence="2">Belongs to the alkaline phosphatase family.</text>
</comment>
<dbReference type="EC" id="3.1.3.1" evidence="1"/>
<evidence type="ECO:0000313" key="5">
    <source>
        <dbReference type="RefSeq" id="XP_058980154.1"/>
    </source>
</evidence>
<feature type="signal peptide" evidence="3">
    <location>
        <begin position="1"/>
        <end position="26"/>
    </location>
</feature>
<dbReference type="PANTHER" id="PTHR11596:SF85">
    <property type="entry name" value="ALKALINE PHOSPHATASE-RELATED"/>
    <property type="match status" value="1"/>
</dbReference>
<dbReference type="SUPFAM" id="SSF53649">
    <property type="entry name" value="Alkaline phosphatase-like"/>
    <property type="match status" value="1"/>
</dbReference>
<dbReference type="CDD" id="cd16012">
    <property type="entry name" value="ALP"/>
    <property type="match status" value="1"/>
</dbReference>
<keyword evidence="4" id="KW-1185">Reference proteome</keyword>